<comment type="caution">
    <text evidence="1">The sequence shown here is derived from an EMBL/GenBank/DDBJ whole genome shotgun (WGS) entry which is preliminary data.</text>
</comment>
<name>A0ABU7B3D6_9TELE</name>
<dbReference type="Proteomes" id="UP001345963">
    <property type="component" value="Unassembled WGS sequence"/>
</dbReference>
<evidence type="ECO:0000313" key="1">
    <source>
        <dbReference type="EMBL" id="MED6244976.1"/>
    </source>
</evidence>
<accession>A0ABU7B3D6</accession>
<protein>
    <submittedName>
        <fullName evidence="1">Uncharacterized protein</fullName>
    </submittedName>
</protein>
<proteinExistence type="predicted"/>
<keyword evidence="2" id="KW-1185">Reference proteome</keyword>
<sequence>QSLILSMHVATVERKNSLLTGRNLQQNQNQAQCERPSATTHWEFRNDMIKFSMFSSPEHSICFLSLLLVLPTRTDLTHKQTDHSRLVCSDRFWFAWSFLCEKQNRTTRRNYELTN</sequence>
<gene>
    <name evidence="1" type="ORF">ATANTOWER_028882</name>
</gene>
<evidence type="ECO:0000313" key="2">
    <source>
        <dbReference type="Proteomes" id="UP001345963"/>
    </source>
</evidence>
<dbReference type="EMBL" id="JAHUTI010040073">
    <property type="protein sequence ID" value="MED6244976.1"/>
    <property type="molecule type" value="Genomic_DNA"/>
</dbReference>
<reference evidence="1 2" key="1">
    <citation type="submission" date="2021-07" db="EMBL/GenBank/DDBJ databases">
        <authorList>
            <person name="Palmer J.M."/>
        </authorList>
    </citation>
    <scope>NUCLEOTIDE SEQUENCE [LARGE SCALE GENOMIC DNA]</scope>
    <source>
        <strain evidence="1 2">AT_MEX2019</strain>
        <tissue evidence="1">Muscle</tissue>
    </source>
</reference>
<feature type="non-terminal residue" evidence="1">
    <location>
        <position position="1"/>
    </location>
</feature>
<organism evidence="1 2">
    <name type="scientific">Ataeniobius toweri</name>
    <dbReference type="NCBI Taxonomy" id="208326"/>
    <lineage>
        <taxon>Eukaryota</taxon>
        <taxon>Metazoa</taxon>
        <taxon>Chordata</taxon>
        <taxon>Craniata</taxon>
        <taxon>Vertebrata</taxon>
        <taxon>Euteleostomi</taxon>
        <taxon>Actinopterygii</taxon>
        <taxon>Neopterygii</taxon>
        <taxon>Teleostei</taxon>
        <taxon>Neoteleostei</taxon>
        <taxon>Acanthomorphata</taxon>
        <taxon>Ovalentaria</taxon>
        <taxon>Atherinomorphae</taxon>
        <taxon>Cyprinodontiformes</taxon>
        <taxon>Goodeidae</taxon>
        <taxon>Ataeniobius</taxon>
    </lineage>
</organism>